<dbReference type="HOGENOM" id="CLU_029016_4_1_11"/>
<dbReference type="SUPFAM" id="SSF56059">
    <property type="entry name" value="Glutathione synthetase ATP-binding domain-like"/>
    <property type="match status" value="1"/>
</dbReference>
<dbReference type="AlphaFoldDB" id="A0A0A7I8D5"/>
<name>A0A0A7I8D5_9BIFI</name>
<dbReference type="GO" id="GO:0046872">
    <property type="term" value="F:metal ion binding"/>
    <property type="evidence" value="ECO:0007669"/>
    <property type="project" value="InterPro"/>
</dbReference>
<organism evidence="6 7">
    <name type="scientific">Bifidobacterium catenulatum PV20-2</name>
    <dbReference type="NCBI Taxonomy" id="1447716"/>
    <lineage>
        <taxon>Bacteria</taxon>
        <taxon>Bacillati</taxon>
        <taxon>Actinomycetota</taxon>
        <taxon>Actinomycetes</taxon>
        <taxon>Bifidobacteriales</taxon>
        <taxon>Bifidobacteriaceae</taxon>
        <taxon>Bifidobacterium</taxon>
    </lineage>
</organism>
<dbReference type="RefSeq" id="WP_039199089.1">
    <property type="nucleotide sequence ID" value="NZ_CP007456.1"/>
</dbReference>
<keyword evidence="3 4" id="KW-0067">ATP-binding</keyword>
<dbReference type="PANTHER" id="PTHR43585:SF2">
    <property type="entry name" value="ATP-GRASP ENZYME FSQD"/>
    <property type="match status" value="1"/>
</dbReference>
<evidence type="ECO:0000313" key="7">
    <source>
        <dbReference type="Proteomes" id="UP000030625"/>
    </source>
</evidence>
<dbReference type="Proteomes" id="UP000030625">
    <property type="component" value="Chromosome"/>
</dbReference>
<protein>
    <recommendedName>
        <fullName evidence="5">ATP-grasp domain-containing protein</fullName>
    </recommendedName>
</protein>
<dbReference type="Gene3D" id="3.30.1490.20">
    <property type="entry name" value="ATP-grasp fold, A domain"/>
    <property type="match status" value="1"/>
</dbReference>
<feature type="domain" description="ATP-grasp" evidence="5">
    <location>
        <begin position="112"/>
        <end position="308"/>
    </location>
</feature>
<keyword evidence="2 4" id="KW-0547">Nucleotide-binding</keyword>
<evidence type="ECO:0000256" key="3">
    <source>
        <dbReference type="ARBA" id="ARBA00022840"/>
    </source>
</evidence>
<dbReference type="InterPro" id="IPR011761">
    <property type="entry name" value="ATP-grasp"/>
</dbReference>
<dbReference type="OrthoDB" id="24041at2"/>
<dbReference type="Gene3D" id="3.30.470.20">
    <property type="entry name" value="ATP-grasp fold, B domain"/>
    <property type="match status" value="1"/>
</dbReference>
<evidence type="ECO:0000256" key="2">
    <source>
        <dbReference type="ARBA" id="ARBA00022741"/>
    </source>
</evidence>
<evidence type="ECO:0000256" key="1">
    <source>
        <dbReference type="ARBA" id="ARBA00022598"/>
    </source>
</evidence>
<dbReference type="Gene3D" id="3.40.50.20">
    <property type="match status" value="1"/>
</dbReference>
<proteinExistence type="predicted"/>
<gene>
    <name evidence="6" type="ORF">AH68_07925</name>
</gene>
<accession>A0A0A7I8D5</accession>
<reference evidence="6 7" key="1">
    <citation type="journal article" date="2015" name="Genome Announc.">
        <title>Complete and Assembled Genome Sequence of Bifidobacterium kashiwanohense PV20-2, Isolated from the Feces of an Anemic Kenyan Infant.</title>
        <authorList>
            <person name="Vazquez-Gutierrez P."/>
            <person name="Lacroix C."/>
            <person name="Chassard C."/>
            <person name="Klumpp J."/>
            <person name="Jans C."/>
            <person name="Stevens M.J."/>
        </authorList>
    </citation>
    <scope>NUCLEOTIDE SEQUENCE [LARGE SCALE GENOMIC DNA]</scope>
    <source>
        <strain evidence="6 7">PV20-2</strain>
    </source>
</reference>
<dbReference type="KEGG" id="bka:AH68_07925"/>
<dbReference type="GO" id="GO:0005524">
    <property type="term" value="F:ATP binding"/>
    <property type="evidence" value="ECO:0007669"/>
    <property type="project" value="UniProtKB-UniRule"/>
</dbReference>
<dbReference type="GO" id="GO:0016874">
    <property type="term" value="F:ligase activity"/>
    <property type="evidence" value="ECO:0007669"/>
    <property type="project" value="UniProtKB-KW"/>
</dbReference>
<sequence length="395" mass="43214">MKIVICQRPSSGSQYAKWVRELIPGCRLFLVSEKGSKAAEANEGYCDLVLVNRYYSDEFGKALSSIACSGCDRIICNSEDDVERVAAVRSQYAVPGMKLPLAEGFRDKYSMKSLFSAASLPSTDFALAGSGKDLGAFVEEHGPSVVKPRNGAGAFGVHIVETIDDVGRLLQDRGIREEIDGNMLLVEEYLPGDVYHADVLLQDRIPVFTSVSRYIHKPCMFKEENYGSVMLDNASLKRLEIIDLVGRFAKGLPEDGGVHVLHFEFIDDASGHARCGEVAARVGGGLIKQSIQSAYGFDISEQFVRLELGLPASVVPSVDDGKKTGWLVRTGGNRLRKPLDSDGWLLDLWDSGQPNNPTDAADYVGGAVVRGGNERERERMLGLVENVAYERNDNE</sequence>
<dbReference type="InterPro" id="IPR013815">
    <property type="entry name" value="ATP_grasp_subdomain_1"/>
</dbReference>
<evidence type="ECO:0000256" key="4">
    <source>
        <dbReference type="PROSITE-ProRule" id="PRU00409"/>
    </source>
</evidence>
<dbReference type="EMBL" id="CP007456">
    <property type="protein sequence ID" value="AIZ15480.1"/>
    <property type="molecule type" value="Genomic_DNA"/>
</dbReference>
<dbReference type="PROSITE" id="PS50975">
    <property type="entry name" value="ATP_GRASP"/>
    <property type="match status" value="1"/>
</dbReference>
<evidence type="ECO:0000259" key="5">
    <source>
        <dbReference type="PROSITE" id="PS50975"/>
    </source>
</evidence>
<dbReference type="InterPro" id="IPR052032">
    <property type="entry name" value="ATP-dep_AA_Ligase"/>
</dbReference>
<dbReference type="STRING" id="1447716.AH68_07925"/>
<keyword evidence="1" id="KW-0436">Ligase</keyword>
<evidence type="ECO:0000313" key="6">
    <source>
        <dbReference type="EMBL" id="AIZ15480.1"/>
    </source>
</evidence>
<dbReference type="PANTHER" id="PTHR43585">
    <property type="entry name" value="FUMIPYRROLE BIOSYNTHESIS PROTEIN C"/>
    <property type="match status" value="1"/>
</dbReference>